<dbReference type="AlphaFoldDB" id="A0ABD4DIL1"/>
<feature type="compositionally biased region" description="Polar residues" evidence="1">
    <location>
        <begin position="75"/>
        <end position="84"/>
    </location>
</feature>
<gene>
    <name evidence="2" type="ORF">ATB95_11680</name>
</gene>
<feature type="region of interest" description="Disordered" evidence="1">
    <location>
        <begin position="1"/>
        <end position="45"/>
    </location>
</feature>
<evidence type="ECO:0000313" key="2">
    <source>
        <dbReference type="EMBL" id="KUY17038.1"/>
    </source>
</evidence>
<accession>A0ABD4DIL1</accession>
<organism evidence="2 3">
    <name type="scientific">Elizabethkingia miricola</name>
    <name type="common">Chryseobacterium miricola</name>
    <dbReference type="NCBI Taxonomy" id="172045"/>
    <lineage>
        <taxon>Bacteria</taxon>
        <taxon>Pseudomonadati</taxon>
        <taxon>Bacteroidota</taxon>
        <taxon>Flavobacteriia</taxon>
        <taxon>Flavobacteriales</taxon>
        <taxon>Weeksellaceae</taxon>
        <taxon>Elizabethkingia</taxon>
    </lineage>
</organism>
<reference evidence="2 3" key="1">
    <citation type="submission" date="2015-11" db="EMBL/GenBank/DDBJ databases">
        <authorList>
            <person name="Nicholson A.C."/>
            <person name="Humrighouse B.W."/>
            <person name="Graziano J."/>
            <person name="Lasker B."/>
            <person name="Whitney A.M."/>
            <person name="Mcquiston J.R."/>
        </authorList>
    </citation>
    <scope>NUCLEOTIDE SEQUENCE [LARGE SCALE GENOMIC DNA]</scope>
    <source>
        <strain evidence="2 3">G4071</strain>
    </source>
</reference>
<feature type="compositionally biased region" description="Polar residues" evidence="1">
    <location>
        <begin position="12"/>
        <end position="27"/>
    </location>
</feature>
<evidence type="ECO:0000313" key="3">
    <source>
        <dbReference type="Proteomes" id="UP000064412"/>
    </source>
</evidence>
<sequence length="97" mass="10941">MLVLDNKKQKSDNSFSNNTNHSNQIKMQTRKKNDKNLSEETSGKEKNYISPEIHVLYVEMENGIAANSGTALPASTNTPVNETWDNADVTPDQPIYW</sequence>
<feature type="compositionally biased region" description="Basic and acidic residues" evidence="1">
    <location>
        <begin position="1"/>
        <end position="11"/>
    </location>
</feature>
<feature type="region of interest" description="Disordered" evidence="1">
    <location>
        <begin position="75"/>
        <end position="97"/>
    </location>
</feature>
<comment type="caution">
    <text evidence="2">The sequence shown here is derived from an EMBL/GenBank/DDBJ whole genome shotgun (WGS) entry which is preliminary data.</text>
</comment>
<dbReference type="EMBL" id="LNOI01000004">
    <property type="protein sequence ID" value="KUY17038.1"/>
    <property type="molecule type" value="Genomic_DNA"/>
</dbReference>
<evidence type="ECO:0000256" key="1">
    <source>
        <dbReference type="SAM" id="MobiDB-lite"/>
    </source>
</evidence>
<name>A0ABD4DIL1_ELIMR</name>
<protein>
    <submittedName>
        <fullName evidence="2">Uncharacterized protein</fullName>
    </submittedName>
</protein>
<dbReference type="Proteomes" id="UP000064412">
    <property type="component" value="Unassembled WGS sequence"/>
</dbReference>
<feature type="compositionally biased region" description="Basic and acidic residues" evidence="1">
    <location>
        <begin position="34"/>
        <end position="45"/>
    </location>
</feature>
<proteinExistence type="predicted"/>